<name>A0A0P1A7U1_PLAHL</name>
<dbReference type="RefSeq" id="XP_024572718.1">
    <property type="nucleotide sequence ID" value="XM_024719823.1"/>
</dbReference>
<sequence length="173" mass="19197">MRRVAVLSHVKESTAPPSQSSSGRQRVAWQGGKIVSNKEEAIRKFYQRKLRAGDQLTAQQIETLQTLSVKIESDAAHKQQKKVYATHRPHAKVTASGFGTVLKTGRVLGPKIGLIKKKTGKLPYTKLQASKMVANNLQKRAVSRFVSLEDKLDLPLDALVNGKNKRGSNMKRK</sequence>
<evidence type="ECO:0000313" key="3">
    <source>
        <dbReference type="Proteomes" id="UP000054928"/>
    </source>
</evidence>
<dbReference type="OrthoDB" id="205787at2759"/>
<accession>A0A0P1A7U1</accession>
<evidence type="ECO:0000256" key="1">
    <source>
        <dbReference type="SAM" id="MobiDB-lite"/>
    </source>
</evidence>
<reference evidence="3" key="1">
    <citation type="submission" date="2014-09" db="EMBL/GenBank/DDBJ databases">
        <authorList>
            <person name="Sharma Rahul"/>
            <person name="Thines Marco"/>
        </authorList>
    </citation>
    <scope>NUCLEOTIDE SEQUENCE [LARGE SCALE GENOMIC DNA]</scope>
</reference>
<feature type="region of interest" description="Disordered" evidence="1">
    <location>
        <begin position="1"/>
        <end position="28"/>
    </location>
</feature>
<dbReference type="AlphaFoldDB" id="A0A0P1A7U1"/>
<feature type="compositionally biased region" description="Polar residues" evidence="1">
    <location>
        <begin position="15"/>
        <end position="24"/>
    </location>
</feature>
<dbReference type="GeneID" id="36397494"/>
<proteinExistence type="predicted"/>
<keyword evidence="3" id="KW-1185">Reference proteome</keyword>
<dbReference type="OMA" id="AWQGGKI"/>
<dbReference type="EMBL" id="CCYD01000193">
    <property type="protein sequence ID" value="CEG36349.1"/>
    <property type="molecule type" value="Genomic_DNA"/>
</dbReference>
<protein>
    <submittedName>
        <fullName evidence="2">Uncharacterized protein</fullName>
    </submittedName>
</protein>
<dbReference type="Proteomes" id="UP000054928">
    <property type="component" value="Unassembled WGS sequence"/>
</dbReference>
<evidence type="ECO:0000313" key="2">
    <source>
        <dbReference type="EMBL" id="CEG36349.1"/>
    </source>
</evidence>
<organism evidence="2 3">
    <name type="scientific">Plasmopara halstedii</name>
    <name type="common">Downy mildew of sunflower</name>
    <dbReference type="NCBI Taxonomy" id="4781"/>
    <lineage>
        <taxon>Eukaryota</taxon>
        <taxon>Sar</taxon>
        <taxon>Stramenopiles</taxon>
        <taxon>Oomycota</taxon>
        <taxon>Peronosporomycetes</taxon>
        <taxon>Peronosporales</taxon>
        <taxon>Peronosporaceae</taxon>
        <taxon>Plasmopara</taxon>
    </lineage>
</organism>